<keyword evidence="5" id="KW-0539">Nucleus</keyword>
<evidence type="ECO:0000256" key="1">
    <source>
        <dbReference type="ARBA" id="ARBA00004123"/>
    </source>
</evidence>
<organism evidence="9 10">
    <name type="scientific">Limulus polyphemus</name>
    <name type="common">Atlantic horseshoe crab</name>
    <dbReference type="NCBI Taxonomy" id="6850"/>
    <lineage>
        <taxon>Eukaryota</taxon>
        <taxon>Metazoa</taxon>
        <taxon>Ecdysozoa</taxon>
        <taxon>Arthropoda</taxon>
        <taxon>Chelicerata</taxon>
        <taxon>Merostomata</taxon>
        <taxon>Xiphosura</taxon>
        <taxon>Limulidae</taxon>
        <taxon>Limulus</taxon>
    </lineage>
</organism>
<evidence type="ECO:0000313" key="9">
    <source>
        <dbReference type="Proteomes" id="UP000694941"/>
    </source>
</evidence>
<evidence type="ECO:0000259" key="7">
    <source>
        <dbReference type="PROSITE" id="PS50888"/>
    </source>
</evidence>
<keyword evidence="2" id="KW-0805">Transcription regulation</keyword>
<dbReference type="Gene3D" id="6.10.250.980">
    <property type="match status" value="1"/>
</dbReference>
<comment type="subcellular location">
    <subcellularLocation>
        <location evidence="1">Nucleus</location>
    </subcellularLocation>
</comment>
<keyword evidence="9" id="KW-1185">Reference proteome</keyword>
<evidence type="ECO:0000256" key="2">
    <source>
        <dbReference type="ARBA" id="ARBA00023015"/>
    </source>
</evidence>
<dbReference type="InterPro" id="IPR050370">
    <property type="entry name" value="HES_HEY"/>
</dbReference>
<keyword evidence="3" id="KW-0238">DNA-binding</keyword>
<dbReference type="Gene3D" id="4.10.280.10">
    <property type="entry name" value="Helix-loop-helix DNA-binding domain"/>
    <property type="match status" value="1"/>
</dbReference>
<sequence>MPAEKPPSKTSDYRRATKPIMEKRRRARINQCLSELKSLILDALNEDLHLISSYTNEVKNPSKSEVMSLIHYEYCYTNEVKNPSKSKVMPLIHYEYCYTNEVKNPSKSEVMPLIHYEYCYTNEVKNPSKSKVMPLIHYEYCYTNEVKNSSKSEVMPLIHYEYCYTNEVKNPSKSEVMPLIHYEYCYTNEVKNPSKSEVMPLIHYEYCYTNEVKNPKWDFQNLIPPFCFSIAAIATDPTVLNKFKAGFNECASEVSRYVSRIDGIDNNLSQRLLNHLGSCVSSLQNTTPYNMANTTVMPSVAFTGINQSFPDIVNQLQPLGVQIPTGLFTSSSTNGVAPRTLQTVAMGIDINNNNNASRAPGPVSNNSTTSASFEKLLGGLPLIPSRLPNGDIAFLLPSRCLSSVPGQLLNSLTLESRSSKPLTFSVSRSSTPTPYCSHSSWDHPKSPAGPSSWDHPTSPPGPRRTASTGSSLSCALSPSVSDSGSDVFNESLIVSPRKLSPSISRNIKDHLSQQDPTSSAHKTGIVQNIPSTATTSSSNSSFVSTAKIGVQSTMEHSGSLSMEHSFGHISTIASADSFLSNRSSQTVAKSWTLVPGHDGVSSKRDHANLQSSSSGANGKIKQASTNVTPQYPSSIEQSNETVWRPW</sequence>
<evidence type="ECO:0000256" key="3">
    <source>
        <dbReference type="ARBA" id="ARBA00023125"/>
    </source>
</evidence>
<dbReference type="PROSITE" id="PS51054">
    <property type="entry name" value="ORANGE"/>
    <property type="match status" value="1"/>
</dbReference>
<dbReference type="PANTHER" id="PTHR10985">
    <property type="entry name" value="BASIC HELIX-LOOP-HELIX TRANSCRIPTION FACTOR, HES-RELATED"/>
    <property type="match status" value="1"/>
</dbReference>
<feature type="domain" description="Orange" evidence="8">
    <location>
        <begin position="243"/>
        <end position="276"/>
    </location>
</feature>
<feature type="compositionally biased region" description="Polar residues" evidence="6">
    <location>
        <begin position="608"/>
        <end position="646"/>
    </location>
</feature>
<dbReference type="InterPro" id="IPR036638">
    <property type="entry name" value="HLH_DNA-bd_sf"/>
</dbReference>
<feature type="region of interest" description="Disordered" evidence="6">
    <location>
        <begin position="597"/>
        <end position="646"/>
    </location>
</feature>
<feature type="compositionally biased region" description="Polar residues" evidence="6">
    <location>
        <begin position="420"/>
        <end position="439"/>
    </location>
</feature>
<keyword evidence="4" id="KW-0804">Transcription</keyword>
<accession>A0ABM1SHV2</accession>
<gene>
    <name evidence="10" type="primary">LOC106460720</name>
</gene>
<feature type="compositionally biased region" description="Low complexity" evidence="6">
    <location>
        <begin position="467"/>
        <end position="483"/>
    </location>
</feature>
<feature type="region of interest" description="Disordered" evidence="6">
    <location>
        <begin position="420"/>
        <end position="484"/>
    </location>
</feature>
<dbReference type="SUPFAM" id="SSF47459">
    <property type="entry name" value="HLH, helix-loop-helix DNA-binding domain"/>
    <property type="match status" value="1"/>
</dbReference>
<dbReference type="SMART" id="SM00511">
    <property type="entry name" value="ORANGE"/>
    <property type="match status" value="1"/>
</dbReference>
<dbReference type="Proteomes" id="UP000694941">
    <property type="component" value="Unplaced"/>
</dbReference>
<dbReference type="PROSITE" id="PS50888">
    <property type="entry name" value="BHLH"/>
    <property type="match status" value="1"/>
</dbReference>
<feature type="domain" description="BHLH" evidence="7">
    <location>
        <begin position="13"/>
        <end position="77"/>
    </location>
</feature>
<dbReference type="Pfam" id="PF07527">
    <property type="entry name" value="Hairy_orange"/>
    <property type="match status" value="1"/>
</dbReference>
<evidence type="ECO:0000256" key="4">
    <source>
        <dbReference type="ARBA" id="ARBA00023163"/>
    </source>
</evidence>
<evidence type="ECO:0000256" key="5">
    <source>
        <dbReference type="ARBA" id="ARBA00023242"/>
    </source>
</evidence>
<dbReference type="RefSeq" id="XP_022243207.1">
    <property type="nucleotide sequence ID" value="XM_022387499.1"/>
</dbReference>
<evidence type="ECO:0000256" key="6">
    <source>
        <dbReference type="SAM" id="MobiDB-lite"/>
    </source>
</evidence>
<dbReference type="Pfam" id="PF00010">
    <property type="entry name" value="HLH"/>
    <property type="match status" value="1"/>
</dbReference>
<evidence type="ECO:0000313" key="10">
    <source>
        <dbReference type="RefSeq" id="XP_022243207.1"/>
    </source>
</evidence>
<evidence type="ECO:0000259" key="8">
    <source>
        <dbReference type="PROSITE" id="PS51054"/>
    </source>
</evidence>
<dbReference type="SUPFAM" id="SSF158457">
    <property type="entry name" value="Orange domain-like"/>
    <property type="match status" value="1"/>
</dbReference>
<protein>
    <submittedName>
        <fullName evidence="10">Protein deadpan-like</fullName>
    </submittedName>
</protein>
<dbReference type="GeneID" id="106460720"/>
<dbReference type="InterPro" id="IPR003650">
    <property type="entry name" value="Orange_dom"/>
</dbReference>
<name>A0ABM1SHV2_LIMPO</name>
<reference evidence="10" key="1">
    <citation type="submission" date="2025-08" db="UniProtKB">
        <authorList>
            <consortium name="RefSeq"/>
        </authorList>
    </citation>
    <scope>IDENTIFICATION</scope>
    <source>
        <tissue evidence="10">Muscle</tissue>
    </source>
</reference>
<proteinExistence type="predicted"/>
<dbReference type="InterPro" id="IPR011598">
    <property type="entry name" value="bHLH_dom"/>
</dbReference>